<evidence type="ECO:0000256" key="3">
    <source>
        <dbReference type="ARBA" id="ARBA00022737"/>
    </source>
</evidence>
<dbReference type="Gene3D" id="2.160.10.10">
    <property type="entry name" value="Hexapeptide repeat proteins"/>
    <property type="match status" value="1"/>
</dbReference>
<keyword evidence="2 5" id="KW-0808">Transferase</keyword>
<evidence type="ECO:0000313" key="6">
    <source>
        <dbReference type="Proteomes" id="UP000270927"/>
    </source>
</evidence>
<evidence type="ECO:0000256" key="1">
    <source>
        <dbReference type="ARBA" id="ARBA00007274"/>
    </source>
</evidence>
<keyword evidence="3" id="KW-0677">Repeat</keyword>
<dbReference type="SUPFAM" id="SSF51161">
    <property type="entry name" value="Trimeric LpxA-like enzymes"/>
    <property type="match status" value="1"/>
</dbReference>
<dbReference type="InterPro" id="IPR050179">
    <property type="entry name" value="Trans_hexapeptide_repeat"/>
</dbReference>
<gene>
    <name evidence="5" type="ORF">EDM02_00340</name>
</gene>
<dbReference type="AlphaFoldDB" id="A0A3N2QDG2"/>
<dbReference type="PROSITE" id="PS00101">
    <property type="entry name" value="HEXAPEP_TRANSFERASES"/>
    <property type="match status" value="1"/>
</dbReference>
<dbReference type="InterPro" id="IPR011004">
    <property type="entry name" value="Trimer_LpxA-like_sf"/>
</dbReference>
<comment type="caution">
    <text evidence="5">The sequence shown here is derived from an EMBL/GenBank/DDBJ whole genome shotgun (WGS) entry which is preliminary data.</text>
</comment>
<organism evidence="5 6">
    <name type="scientific">Candidatus Cardinium hertigii</name>
    <dbReference type="NCBI Taxonomy" id="247481"/>
    <lineage>
        <taxon>Bacteria</taxon>
        <taxon>Pseudomonadati</taxon>
        <taxon>Bacteroidota</taxon>
        <taxon>Cytophagia</taxon>
        <taxon>Cytophagales</taxon>
        <taxon>Amoebophilaceae</taxon>
        <taxon>Candidatus Cardinium</taxon>
    </lineage>
</organism>
<dbReference type="OrthoDB" id="9794407at2"/>
<dbReference type="Pfam" id="PF00132">
    <property type="entry name" value="Hexapep"/>
    <property type="match status" value="1"/>
</dbReference>
<dbReference type="RefSeq" id="WP_123662161.1">
    <property type="nucleotide sequence ID" value="NZ_RARA01000010.1"/>
</dbReference>
<evidence type="ECO:0000313" key="5">
    <source>
        <dbReference type="EMBL" id="ROT47811.1"/>
    </source>
</evidence>
<keyword evidence="6" id="KW-1185">Reference proteome</keyword>
<dbReference type="PANTHER" id="PTHR43300:SF7">
    <property type="entry name" value="UDP-N-ACETYLBACILLOSAMINE N-ACETYLTRANSFERASE"/>
    <property type="match status" value="1"/>
</dbReference>
<evidence type="ECO:0000256" key="4">
    <source>
        <dbReference type="ARBA" id="ARBA00023315"/>
    </source>
</evidence>
<dbReference type="EMBL" id="RARA01000010">
    <property type="protein sequence ID" value="ROT47811.1"/>
    <property type="molecule type" value="Genomic_DNA"/>
</dbReference>
<proteinExistence type="inferred from homology"/>
<name>A0A3N2QDG2_9BACT</name>
<dbReference type="Proteomes" id="UP000270927">
    <property type="component" value="Unassembled WGS sequence"/>
</dbReference>
<protein>
    <submittedName>
        <fullName evidence="5">Acetyltransferase</fullName>
    </submittedName>
</protein>
<reference evidence="5 6" key="1">
    <citation type="submission" date="2018-09" db="EMBL/GenBank/DDBJ databases">
        <title>Comparative Genomics of Wolbachia-Cardinium Dual Endosymbiosis in a Plant-Parasitic Nematode.</title>
        <authorList>
            <person name="Brown A.M.V."/>
            <person name="Wasala S.K."/>
            <person name="Howe D.K."/>
            <person name="Peetz A.B."/>
            <person name="Zasada I.A."/>
            <person name="Denver D.R."/>
        </authorList>
    </citation>
    <scope>NUCLEOTIDE SEQUENCE [LARGE SCALE GENOMIC DNA]</scope>
    <source>
        <strain evidence="5 6">Pp_1</strain>
    </source>
</reference>
<dbReference type="InterPro" id="IPR018357">
    <property type="entry name" value="Hexapep_transf_CS"/>
</dbReference>
<dbReference type="InterPro" id="IPR001451">
    <property type="entry name" value="Hexapep"/>
</dbReference>
<sequence length="202" mass="21327">MNNGLIIFGICALTKGALDIFLKNNVMVYGILEDDPKWHHTDLCGIPILGATDNQKFLNLLQGACVSFLAYGNITKRKKILDLLTAQVKQTLISAIHPSAIIADPIKLGQSNYIGAQVCLAPEVAIGNHCVVHNGVIIEEQASIDDWVQIGAGSVIGAYVTLGEGVSIGIGARIVAGVSIQKGVHIHAGAVVLENVKNDDSL</sequence>
<accession>A0A3N2QDG2</accession>
<evidence type="ECO:0000256" key="2">
    <source>
        <dbReference type="ARBA" id="ARBA00022679"/>
    </source>
</evidence>
<dbReference type="GO" id="GO:0016746">
    <property type="term" value="F:acyltransferase activity"/>
    <property type="evidence" value="ECO:0007669"/>
    <property type="project" value="UniProtKB-KW"/>
</dbReference>
<dbReference type="PANTHER" id="PTHR43300">
    <property type="entry name" value="ACETYLTRANSFERASE"/>
    <property type="match status" value="1"/>
</dbReference>
<comment type="similarity">
    <text evidence="1">Belongs to the transferase hexapeptide repeat family.</text>
</comment>
<keyword evidence="4" id="KW-0012">Acyltransferase</keyword>